<reference evidence="1 2" key="1">
    <citation type="submission" date="2022-05" db="EMBL/GenBank/DDBJ databases">
        <title>A multi-omics perspective on studying reproductive biology in Daphnia sinensis.</title>
        <authorList>
            <person name="Jia J."/>
        </authorList>
    </citation>
    <scope>NUCLEOTIDE SEQUENCE [LARGE SCALE GENOMIC DNA]</scope>
    <source>
        <strain evidence="1 2">WSL</strain>
    </source>
</reference>
<sequence length="63" mass="6862">MAGIGGSSARKLTHSETIDGLSAPHISVYNQSMMGSSHSISAFPRTMLVIKSRRSWPVLPHQR</sequence>
<gene>
    <name evidence="1" type="ORF">GHT06_009684</name>
</gene>
<protein>
    <submittedName>
        <fullName evidence="1">Uncharacterized protein</fullName>
    </submittedName>
</protein>
<dbReference type="AlphaFoldDB" id="A0AAD5LNA8"/>
<evidence type="ECO:0000313" key="2">
    <source>
        <dbReference type="Proteomes" id="UP000820818"/>
    </source>
</evidence>
<proteinExistence type="predicted"/>
<organism evidence="1 2">
    <name type="scientific">Daphnia sinensis</name>
    <dbReference type="NCBI Taxonomy" id="1820382"/>
    <lineage>
        <taxon>Eukaryota</taxon>
        <taxon>Metazoa</taxon>
        <taxon>Ecdysozoa</taxon>
        <taxon>Arthropoda</taxon>
        <taxon>Crustacea</taxon>
        <taxon>Branchiopoda</taxon>
        <taxon>Diplostraca</taxon>
        <taxon>Cladocera</taxon>
        <taxon>Anomopoda</taxon>
        <taxon>Daphniidae</taxon>
        <taxon>Daphnia</taxon>
        <taxon>Daphnia similis group</taxon>
    </lineage>
</organism>
<accession>A0AAD5LNA8</accession>
<comment type="caution">
    <text evidence="1">The sequence shown here is derived from an EMBL/GenBank/DDBJ whole genome shotgun (WGS) entry which is preliminary data.</text>
</comment>
<evidence type="ECO:0000313" key="1">
    <source>
        <dbReference type="EMBL" id="KAI9565886.1"/>
    </source>
</evidence>
<name>A0AAD5LNA8_9CRUS</name>
<dbReference type="EMBL" id="WJBH02000001">
    <property type="protein sequence ID" value="KAI9565886.1"/>
    <property type="molecule type" value="Genomic_DNA"/>
</dbReference>
<dbReference type="Proteomes" id="UP000820818">
    <property type="component" value="Linkage Group LG1"/>
</dbReference>
<keyword evidence="2" id="KW-1185">Reference proteome</keyword>